<comment type="caution">
    <text evidence="2">The sequence shown here is derived from an EMBL/GenBank/DDBJ whole genome shotgun (WGS) entry which is preliminary data.</text>
</comment>
<dbReference type="PANTHER" id="PTHR40590:SF1">
    <property type="entry name" value="CYTOPLASMIC PROTEIN"/>
    <property type="match status" value="1"/>
</dbReference>
<keyword evidence="1" id="KW-0732">Signal</keyword>
<dbReference type="EMBL" id="JAAGOX010000057">
    <property type="protein sequence ID" value="NDW48005.1"/>
    <property type="molecule type" value="Genomic_DNA"/>
</dbReference>
<dbReference type="AlphaFoldDB" id="A0A6B2P1R8"/>
<proteinExistence type="predicted"/>
<sequence>MLRALILCLGLLAATGVEARCTGTDLRTRLTPEGEALLAREIKKVPFAYGNHWIATKGSQRIHLIGTQHTGDSRMRAVMRKLTPVIQTADAVLLEVTAKQLATLEDTLRKTPSILTIPKGSPGLDKLMEPEEWQMLSLQMRVQGVDERVLARMQPWFISMNLSRSGCGGRGLFAYRGLDDRIELLAARAGVPVGSLEAVGTGMSSLSAIPIRDQVKLLVLDMKSELNFDDQVVTLSNAYFEERLAEAMLIEDWTLYRDLDVSRKEVSRLLRQFDTHILDKRNRAWMPVIQRTKAQTLVVAVGAAHLPGKAGLLNLLKQRGYSLSRAEF</sequence>
<protein>
    <submittedName>
        <fullName evidence="2">TraB/GumN family protein</fullName>
    </submittedName>
</protein>
<feature type="signal peptide" evidence="1">
    <location>
        <begin position="1"/>
        <end position="19"/>
    </location>
</feature>
<evidence type="ECO:0000313" key="2">
    <source>
        <dbReference type="EMBL" id="NDW48005.1"/>
    </source>
</evidence>
<gene>
    <name evidence="2" type="ORF">G0P99_23915</name>
</gene>
<dbReference type="PANTHER" id="PTHR40590">
    <property type="entry name" value="CYTOPLASMIC PROTEIN-RELATED"/>
    <property type="match status" value="1"/>
</dbReference>
<reference evidence="2" key="1">
    <citation type="submission" date="2020-02" db="EMBL/GenBank/DDBJ databases">
        <title>Delineation of the pyrene-degrading pathway in Roseobacter clade bacteria by genomic analysis.</title>
        <authorList>
            <person name="Zhou H."/>
            <person name="Wang H."/>
        </authorList>
    </citation>
    <scope>NUCLEOTIDE SEQUENCE</scope>
    <source>
        <strain evidence="2">PrR005</strain>
    </source>
</reference>
<dbReference type="CDD" id="cd14789">
    <property type="entry name" value="Tiki"/>
    <property type="match status" value="1"/>
</dbReference>
<dbReference type="RefSeq" id="WP_164133009.1">
    <property type="nucleotide sequence ID" value="NZ_JAAGOX010000057.1"/>
</dbReference>
<dbReference type="Pfam" id="PF01963">
    <property type="entry name" value="TraB_PrgY_gumN"/>
    <property type="match status" value="1"/>
</dbReference>
<organism evidence="2">
    <name type="scientific">Ruegeria sp. PrR005</name>
    <dbReference type="NCBI Taxonomy" id="2706882"/>
    <lineage>
        <taxon>Bacteria</taxon>
        <taxon>Pseudomonadati</taxon>
        <taxon>Pseudomonadota</taxon>
        <taxon>Alphaproteobacteria</taxon>
        <taxon>Rhodobacterales</taxon>
        <taxon>Roseobacteraceae</taxon>
        <taxon>Ruegeria</taxon>
    </lineage>
</organism>
<dbReference type="InterPro" id="IPR002816">
    <property type="entry name" value="TraB/PrgY/GumN_fam"/>
</dbReference>
<evidence type="ECO:0000256" key="1">
    <source>
        <dbReference type="SAM" id="SignalP"/>
    </source>
</evidence>
<name>A0A6B2P1R8_9RHOB</name>
<feature type="chain" id="PRO_5025568128" evidence="1">
    <location>
        <begin position="20"/>
        <end position="328"/>
    </location>
</feature>
<accession>A0A6B2P1R8</accession>
<dbReference type="InterPro" id="IPR047111">
    <property type="entry name" value="YbaP-like"/>
</dbReference>